<comment type="caution">
    <text evidence="3">The sequence shown here is derived from an EMBL/GenBank/DDBJ whole genome shotgun (WGS) entry which is preliminary data.</text>
</comment>
<dbReference type="SUPFAM" id="SSF81383">
    <property type="entry name" value="F-box domain"/>
    <property type="match status" value="1"/>
</dbReference>
<name>A0ABR1IP25_9AGAR</name>
<sequence length="686" mass="77200">MATSFFPARGSDIDECGSPISPPSSPGFRVFYPPPRSVPSPASVKATTICSNSNSTADDHETSAWSTFVSEHPFTSDTPVSIIRLLPSEMLIEVFKWFTLGSSTTGLPAPYILGQVCRQWRALTYSTPALWQRFSLMPRQGTSTLLREFTKQWLSRSQGSANYARPIDITISDVNIKRTLITYPSSDLKPLRMPVPIARLSDWLDDVEATEDDIIPALQVNPVPEIDEILPLLLPYCESWRSLRLRFPAFSYTPTSGPLGLFQYPWLPLPHLKTLDLEYSYSPTESIQLNRHKRLVDDALVPGRITTFSRASKLKHLRLAFDRSINRECLGGKLWYLRGLELFDLPYSQLQSLKLSGVVPDHPMMLRYILAHGVELEKCSLSMGSFANYSDGDWEDLRADFDPALFDKLSFGVPTLEETDDVDFDDQPVFRSIPPPLPPTLTVIDIDVPHLGIYDGYATVAQLPKLKSLRLKIYSLGGAAQLLRGFSFPALEELSIVHMLPDRKHRPWELDPLRASIRPRERAKASEYPYGVFGRFLLRLQRVSSSFTSLHTLRLENILGVSASDILDFIEGTGDALKTIDIGYCPNVHIETLAAGLRNDNEVSMLAPALTSFRLEADLTHLPDNPNIVVDMLATRICSSSSNDVGTKMSSLDLRFFGRDWSEESRINLWKFKRFYNVRVGAKCYL</sequence>
<dbReference type="Proteomes" id="UP001498398">
    <property type="component" value="Unassembled WGS sequence"/>
</dbReference>
<proteinExistence type="predicted"/>
<evidence type="ECO:0000313" key="3">
    <source>
        <dbReference type="EMBL" id="KAK7437615.1"/>
    </source>
</evidence>
<feature type="region of interest" description="Disordered" evidence="1">
    <location>
        <begin position="1"/>
        <end position="21"/>
    </location>
</feature>
<accession>A0ABR1IP25</accession>
<protein>
    <recommendedName>
        <fullName evidence="2">F-box domain-containing protein</fullName>
    </recommendedName>
</protein>
<evidence type="ECO:0000313" key="4">
    <source>
        <dbReference type="Proteomes" id="UP001498398"/>
    </source>
</evidence>
<feature type="domain" description="F-box" evidence="2">
    <location>
        <begin position="84"/>
        <end position="136"/>
    </location>
</feature>
<reference evidence="3 4" key="1">
    <citation type="submission" date="2024-01" db="EMBL/GenBank/DDBJ databases">
        <title>A draft genome for the cacao thread blight pathogen Marasmiellus scandens.</title>
        <authorList>
            <person name="Baruah I.K."/>
            <person name="Leung J."/>
            <person name="Bukari Y."/>
            <person name="Amoako-Attah I."/>
            <person name="Meinhardt L.W."/>
            <person name="Bailey B.A."/>
            <person name="Cohen S.P."/>
        </authorList>
    </citation>
    <scope>NUCLEOTIDE SEQUENCE [LARGE SCALE GENOMIC DNA]</scope>
    <source>
        <strain evidence="3 4">GH-19</strain>
    </source>
</reference>
<evidence type="ECO:0000259" key="2">
    <source>
        <dbReference type="Pfam" id="PF12937"/>
    </source>
</evidence>
<dbReference type="Gene3D" id="3.80.10.10">
    <property type="entry name" value="Ribonuclease Inhibitor"/>
    <property type="match status" value="2"/>
</dbReference>
<dbReference type="InterPro" id="IPR001810">
    <property type="entry name" value="F-box_dom"/>
</dbReference>
<dbReference type="EMBL" id="JBANRG010000084">
    <property type="protein sequence ID" value="KAK7437615.1"/>
    <property type="molecule type" value="Genomic_DNA"/>
</dbReference>
<gene>
    <name evidence="3" type="ORF">VKT23_018514</name>
</gene>
<dbReference type="InterPro" id="IPR032675">
    <property type="entry name" value="LRR_dom_sf"/>
</dbReference>
<organism evidence="3 4">
    <name type="scientific">Marasmiellus scandens</name>
    <dbReference type="NCBI Taxonomy" id="2682957"/>
    <lineage>
        <taxon>Eukaryota</taxon>
        <taxon>Fungi</taxon>
        <taxon>Dikarya</taxon>
        <taxon>Basidiomycota</taxon>
        <taxon>Agaricomycotina</taxon>
        <taxon>Agaricomycetes</taxon>
        <taxon>Agaricomycetidae</taxon>
        <taxon>Agaricales</taxon>
        <taxon>Marasmiineae</taxon>
        <taxon>Omphalotaceae</taxon>
        <taxon>Marasmiellus</taxon>
    </lineage>
</organism>
<keyword evidence="4" id="KW-1185">Reference proteome</keyword>
<evidence type="ECO:0000256" key="1">
    <source>
        <dbReference type="SAM" id="MobiDB-lite"/>
    </source>
</evidence>
<dbReference type="InterPro" id="IPR036047">
    <property type="entry name" value="F-box-like_dom_sf"/>
</dbReference>
<dbReference type="SUPFAM" id="SSF52047">
    <property type="entry name" value="RNI-like"/>
    <property type="match status" value="1"/>
</dbReference>
<dbReference type="Pfam" id="PF12937">
    <property type="entry name" value="F-box-like"/>
    <property type="match status" value="1"/>
</dbReference>